<comment type="caution">
    <text evidence="9">The sequence shown here is derived from an EMBL/GenBank/DDBJ whole genome shotgun (WGS) entry which is preliminary data.</text>
</comment>
<evidence type="ECO:0000256" key="2">
    <source>
        <dbReference type="PROSITE-ProRule" id="PRU00176"/>
    </source>
</evidence>
<reference evidence="9" key="1">
    <citation type="submission" date="2022-12" db="EMBL/GenBank/DDBJ databases">
        <title>Chromosome-level genome assembly of the bean flower thrips Megalurothrips usitatus.</title>
        <authorList>
            <person name="Ma L."/>
            <person name="Liu Q."/>
            <person name="Li H."/>
            <person name="Cai W."/>
        </authorList>
    </citation>
    <scope>NUCLEOTIDE SEQUENCE</scope>
    <source>
        <strain evidence="9">Cailab_2022a</strain>
    </source>
</reference>
<dbReference type="Pfam" id="PF13181">
    <property type="entry name" value="TPR_8"/>
    <property type="match status" value="1"/>
</dbReference>
<keyword evidence="1 2" id="KW-0694">RNA-binding</keyword>
<organism evidence="9 10">
    <name type="scientific">Megalurothrips usitatus</name>
    <name type="common">bean blossom thrips</name>
    <dbReference type="NCBI Taxonomy" id="439358"/>
    <lineage>
        <taxon>Eukaryota</taxon>
        <taxon>Metazoa</taxon>
        <taxon>Ecdysozoa</taxon>
        <taxon>Arthropoda</taxon>
        <taxon>Hexapoda</taxon>
        <taxon>Insecta</taxon>
        <taxon>Pterygota</taxon>
        <taxon>Neoptera</taxon>
        <taxon>Paraneoptera</taxon>
        <taxon>Thysanoptera</taxon>
        <taxon>Terebrantia</taxon>
        <taxon>Thripoidea</taxon>
        <taxon>Thripidae</taxon>
        <taxon>Megalurothrips</taxon>
    </lineage>
</organism>
<dbReference type="PROSITE" id="PS50103">
    <property type="entry name" value="ZF_C3H1"/>
    <property type="match status" value="1"/>
</dbReference>
<evidence type="ECO:0000256" key="1">
    <source>
        <dbReference type="ARBA" id="ARBA00022884"/>
    </source>
</evidence>
<evidence type="ECO:0000313" key="9">
    <source>
        <dbReference type="EMBL" id="KAJ1525022.1"/>
    </source>
</evidence>
<dbReference type="SUPFAM" id="SSF48452">
    <property type="entry name" value="TPR-like"/>
    <property type="match status" value="1"/>
</dbReference>
<dbReference type="GO" id="GO:0003723">
    <property type="term" value="F:RNA binding"/>
    <property type="evidence" value="ECO:0007669"/>
    <property type="project" value="UniProtKB-UniRule"/>
</dbReference>
<dbReference type="PROSITE" id="PS50005">
    <property type="entry name" value="TPR"/>
    <property type="match status" value="2"/>
</dbReference>
<feature type="repeat" description="TPR" evidence="3">
    <location>
        <begin position="244"/>
        <end position="277"/>
    </location>
</feature>
<dbReference type="InterPro" id="IPR011990">
    <property type="entry name" value="TPR-like_helical_dom_sf"/>
</dbReference>
<keyword evidence="10" id="KW-1185">Reference proteome</keyword>
<dbReference type="CDD" id="cd00590">
    <property type="entry name" value="RRM_SF"/>
    <property type="match status" value="1"/>
</dbReference>
<feature type="zinc finger region" description="C3H1-type" evidence="4">
    <location>
        <begin position="619"/>
        <end position="646"/>
    </location>
</feature>
<dbReference type="InterPro" id="IPR035979">
    <property type="entry name" value="RBD_domain_sf"/>
</dbReference>
<keyword evidence="4" id="KW-0479">Metal-binding</keyword>
<name>A0AAV7XHV9_9NEOP</name>
<feature type="repeat" description="TPR" evidence="3">
    <location>
        <begin position="278"/>
        <end position="311"/>
    </location>
</feature>
<dbReference type="GO" id="GO:0008270">
    <property type="term" value="F:zinc ion binding"/>
    <property type="evidence" value="ECO:0007669"/>
    <property type="project" value="UniProtKB-KW"/>
</dbReference>
<dbReference type="InterPro" id="IPR015940">
    <property type="entry name" value="UBA"/>
</dbReference>
<dbReference type="InterPro" id="IPR012677">
    <property type="entry name" value="Nucleotide-bd_a/b_plait_sf"/>
</dbReference>
<dbReference type="InterPro" id="IPR000571">
    <property type="entry name" value="Znf_CCCH"/>
</dbReference>
<evidence type="ECO:0000259" key="7">
    <source>
        <dbReference type="PROSITE" id="PS50102"/>
    </source>
</evidence>
<dbReference type="Gene3D" id="1.25.40.10">
    <property type="entry name" value="Tetratricopeptide repeat domain"/>
    <property type="match status" value="1"/>
</dbReference>
<dbReference type="Gene3D" id="1.10.8.10">
    <property type="entry name" value="DNA helicase RuvA subunit, C-terminal domain"/>
    <property type="match status" value="1"/>
</dbReference>
<evidence type="ECO:0000313" key="10">
    <source>
        <dbReference type="Proteomes" id="UP001075354"/>
    </source>
</evidence>
<keyword evidence="4" id="KW-0863">Zinc-finger</keyword>
<proteinExistence type="predicted"/>
<evidence type="ECO:0000259" key="6">
    <source>
        <dbReference type="PROSITE" id="PS50030"/>
    </source>
</evidence>
<feature type="region of interest" description="Disordered" evidence="5">
    <location>
        <begin position="201"/>
        <end position="232"/>
    </location>
</feature>
<dbReference type="Proteomes" id="UP001075354">
    <property type="component" value="Chromosome 8"/>
</dbReference>
<feature type="domain" description="C3H1-type" evidence="8">
    <location>
        <begin position="619"/>
        <end position="646"/>
    </location>
</feature>
<sequence>MEIHMVEEFKRLLKTGHWPISPQGILISLDDSEDSFDSAAEEDDEEYLNGIFCSHSLPSHKPYLQNHGCHQAHFKQILMEEMQEHEKHAKQSAKNAAELLQQEEQERLKLERRKERKKKKKERKKAGKEGNKSSTSNENGDLKNRNVHNSNDGIKISDKGKRDKNGTPEDDRTDEDEDNEGFLDINSAFVTKVVKHKLRNSVNNVQSKSNSSISPSKGRIGSPAKESSNGTRLVPIPEKNIHLGERLAVAGYQCASKENYEQAIELFTRALRNVPNDHRYWGNRSFCYFQIGAYQKALEDADCAIQLAPNSPKGHYRRAEALAGLKELAAAERSFEKVLELDADCNDASDELLNIRMLRISEMGFDKKQAYCALKKYSSLEAAVEALMNNESFEVEPEEDNDIIYQSDEEINWGDVGVFENYDHENYLYSQPPSEAQSVEYHHDSFLQQPLENEPFENHIDDISNKISKKQAAMDPSNPNRCVSIWVGNIEECVAEKTLNEEFSRFGEILSIRMLPSSHCAFINFKDSKAPGPAMAAMQGKDLAGKKLIIRYPNKTKEEQHIHQQMLCHQKRWQSALSESESEPAGASGGCGSSLSTTYNTKTTLVPTPKGTRIKLKGPVNGAECYFWRTTGCAFGDNCRNKHIKENRGVDRKPWHK</sequence>
<dbReference type="SMART" id="SM00028">
    <property type="entry name" value="TPR"/>
    <property type="match status" value="3"/>
</dbReference>
<dbReference type="PANTHER" id="PTHR47678">
    <property type="entry name" value="TETRATRICOPEPTIDE REPEAT PROTEIN 31"/>
    <property type="match status" value="1"/>
</dbReference>
<dbReference type="Gene3D" id="3.30.70.330">
    <property type="match status" value="1"/>
</dbReference>
<feature type="compositionally biased region" description="Basic residues" evidence="5">
    <location>
        <begin position="114"/>
        <end position="126"/>
    </location>
</feature>
<feature type="compositionally biased region" description="Low complexity" evidence="5">
    <location>
        <begin position="201"/>
        <end position="217"/>
    </location>
</feature>
<dbReference type="SMART" id="SM00360">
    <property type="entry name" value="RRM"/>
    <property type="match status" value="1"/>
</dbReference>
<dbReference type="EMBL" id="JAPTSV010000008">
    <property type="protein sequence ID" value="KAJ1525022.1"/>
    <property type="molecule type" value="Genomic_DNA"/>
</dbReference>
<dbReference type="PROSITE" id="PS50102">
    <property type="entry name" value="RRM"/>
    <property type="match status" value="1"/>
</dbReference>
<feature type="domain" description="RRM" evidence="7">
    <location>
        <begin position="483"/>
        <end position="555"/>
    </location>
</feature>
<evidence type="ECO:0000259" key="8">
    <source>
        <dbReference type="PROSITE" id="PS50103"/>
    </source>
</evidence>
<dbReference type="AlphaFoldDB" id="A0AAV7XHV9"/>
<feature type="compositionally biased region" description="Basic and acidic residues" evidence="5">
    <location>
        <begin position="155"/>
        <end position="170"/>
    </location>
</feature>
<dbReference type="InterPro" id="IPR000504">
    <property type="entry name" value="RRM_dom"/>
</dbReference>
<evidence type="ECO:0000256" key="3">
    <source>
        <dbReference type="PROSITE-ProRule" id="PRU00339"/>
    </source>
</evidence>
<dbReference type="SUPFAM" id="SSF54928">
    <property type="entry name" value="RNA-binding domain, RBD"/>
    <property type="match status" value="1"/>
</dbReference>
<protein>
    <submittedName>
        <fullName evidence="9">Uncharacterized protein</fullName>
    </submittedName>
</protein>
<keyword evidence="3" id="KW-0802">TPR repeat</keyword>
<dbReference type="PROSITE" id="PS50030">
    <property type="entry name" value="UBA"/>
    <property type="match status" value="1"/>
</dbReference>
<accession>A0AAV7XHV9</accession>
<evidence type="ECO:0000256" key="4">
    <source>
        <dbReference type="PROSITE-ProRule" id="PRU00723"/>
    </source>
</evidence>
<dbReference type="Pfam" id="PF13432">
    <property type="entry name" value="TPR_16"/>
    <property type="match status" value="1"/>
</dbReference>
<dbReference type="InterPro" id="IPR019734">
    <property type="entry name" value="TPR_rpt"/>
</dbReference>
<dbReference type="Pfam" id="PF00076">
    <property type="entry name" value="RRM_1"/>
    <property type="match status" value="1"/>
</dbReference>
<feature type="region of interest" description="Disordered" evidence="5">
    <location>
        <begin position="111"/>
        <end position="179"/>
    </location>
</feature>
<gene>
    <name evidence="9" type="ORF">ONE63_009868</name>
</gene>
<feature type="domain" description="UBA" evidence="6">
    <location>
        <begin position="348"/>
        <end position="390"/>
    </location>
</feature>
<keyword evidence="4" id="KW-0862">Zinc</keyword>
<dbReference type="PANTHER" id="PTHR47678:SF4">
    <property type="entry name" value="SHOCK PROTEIN 70 (HSP70)-INTERACTING PROTEIN, PUTATIVE-RELATED"/>
    <property type="match status" value="1"/>
</dbReference>
<evidence type="ECO:0000256" key="5">
    <source>
        <dbReference type="SAM" id="MobiDB-lite"/>
    </source>
</evidence>